<reference evidence="4 5" key="1">
    <citation type="submission" date="2023-12" db="EMBL/GenBank/DDBJ databases">
        <title>A high-quality genome assembly for Dillenia turbinata (Dilleniales).</title>
        <authorList>
            <person name="Chanderbali A."/>
        </authorList>
    </citation>
    <scope>NUCLEOTIDE SEQUENCE [LARGE SCALE GENOMIC DNA]</scope>
    <source>
        <strain evidence="4">LSX21</strain>
        <tissue evidence="4">Leaf</tissue>
    </source>
</reference>
<dbReference type="Gene3D" id="1.10.630.10">
    <property type="entry name" value="Cytochrome P450"/>
    <property type="match status" value="1"/>
</dbReference>
<proteinExistence type="inferred from homology"/>
<dbReference type="PANTHER" id="PTHR47955:SF18">
    <property type="entry name" value="CYTOCHROME P450 71A1-LIKE"/>
    <property type="match status" value="1"/>
</dbReference>
<dbReference type="PANTHER" id="PTHR47955">
    <property type="entry name" value="CYTOCHROME P450 FAMILY 71 PROTEIN"/>
    <property type="match status" value="1"/>
</dbReference>
<dbReference type="Proteomes" id="UP001370490">
    <property type="component" value="Unassembled WGS sequence"/>
</dbReference>
<evidence type="ECO:0000313" key="4">
    <source>
        <dbReference type="EMBL" id="KAK6920624.1"/>
    </source>
</evidence>
<evidence type="ECO:0000256" key="2">
    <source>
        <dbReference type="ARBA" id="ARBA00022723"/>
    </source>
</evidence>
<organism evidence="4 5">
    <name type="scientific">Dillenia turbinata</name>
    <dbReference type="NCBI Taxonomy" id="194707"/>
    <lineage>
        <taxon>Eukaryota</taxon>
        <taxon>Viridiplantae</taxon>
        <taxon>Streptophyta</taxon>
        <taxon>Embryophyta</taxon>
        <taxon>Tracheophyta</taxon>
        <taxon>Spermatophyta</taxon>
        <taxon>Magnoliopsida</taxon>
        <taxon>eudicotyledons</taxon>
        <taxon>Gunneridae</taxon>
        <taxon>Pentapetalae</taxon>
        <taxon>Dilleniales</taxon>
        <taxon>Dilleniaceae</taxon>
        <taxon>Dillenia</taxon>
    </lineage>
</organism>
<comment type="similarity">
    <text evidence="1">Belongs to the cytochrome P450 family.</text>
</comment>
<dbReference type="GO" id="GO:0004497">
    <property type="term" value="F:monooxygenase activity"/>
    <property type="evidence" value="ECO:0007669"/>
    <property type="project" value="InterPro"/>
</dbReference>
<comment type="caution">
    <text evidence="4">The sequence shown here is derived from an EMBL/GenBank/DDBJ whole genome shotgun (WGS) entry which is preliminary data.</text>
</comment>
<dbReference type="AlphaFoldDB" id="A0AAN8YZ94"/>
<sequence>MLQSLSYSLISRVVFGRKYKGEDGKAGFESLARNVMKLLVAFSFGDLYPSLSWLDSVTGLTRSYNKTFSALDALFDQIIKEHQFAKMEDDQNEKEDFIDILLRIQKEGMLDVHLTQDNIKAIMLKNPRPDFSSHERLRTDLRIHHLTLGHGHDWMD</sequence>
<protein>
    <submittedName>
        <fullName evidence="4">Cytochrome P450</fullName>
    </submittedName>
</protein>
<keyword evidence="2" id="KW-0479">Metal-binding</keyword>
<dbReference type="GO" id="GO:0020037">
    <property type="term" value="F:heme binding"/>
    <property type="evidence" value="ECO:0007669"/>
    <property type="project" value="InterPro"/>
</dbReference>
<evidence type="ECO:0000256" key="3">
    <source>
        <dbReference type="ARBA" id="ARBA00023004"/>
    </source>
</evidence>
<dbReference type="GO" id="GO:0005506">
    <property type="term" value="F:iron ion binding"/>
    <property type="evidence" value="ECO:0007669"/>
    <property type="project" value="InterPro"/>
</dbReference>
<name>A0AAN8YZ94_9MAGN</name>
<dbReference type="EMBL" id="JBAMMX010000020">
    <property type="protein sequence ID" value="KAK6920624.1"/>
    <property type="molecule type" value="Genomic_DNA"/>
</dbReference>
<dbReference type="Pfam" id="PF00067">
    <property type="entry name" value="p450"/>
    <property type="match status" value="1"/>
</dbReference>
<gene>
    <name evidence="4" type="ORF">RJ641_014302</name>
</gene>
<accession>A0AAN8YZ94</accession>
<dbReference type="SUPFAM" id="SSF48264">
    <property type="entry name" value="Cytochrome P450"/>
    <property type="match status" value="1"/>
</dbReference>
<keyword evidence="5" id="KW-1185">Reference proteome</keyword>
<keyword evidence="3" id="KW-0408">Iron</keyword>
<dbReference type="InterPro" id="IPR036396">
    <property type="entry name" value="Cyt_P450_sf"/>
</dbReference>
<evidence type="ECO:0000313" key="5">
    <source>
        <dbReference type="Proteomes" id="UP001370490"/>
    </source>
</evidence>
<dbReference type="GO" id="GO:0016705">
    <property type="term" value="F:oxidoreductase activity, acting on paired donors, with incorporation or reduction of molecular oxygen"/>
    <property type="evidence" value="ECO:0007669"/>
    <property type="project" value="InterPro"/>
</dbReference>
<dbReference type="InterPro" id="IPR001128">
    <property type="entry name" value="Cyt_P450"/>
</dbReference>
<evidence type="ECO:0000256" key="1">
    <source>
        <dbReference type="ARBA" id="ARBA00010617"/>
    </source>
</evidence>